<dbReference type="SMART" id="SM00320">
    <property type="entry name" value="WD40"/>
    <property type="match status" value="3"/>
</dbReference>
<evidence type="ECO:0000313" key="10">
    <source>
        <dbReference type="EMBL" id="RDW27946.1"/>
    </source>
</evidence>
<evidence type="ECO:0000256" key="3">
    <source>
        <dbReference type="ARBA" id="ARBA00022552"/>
    </source>
</evidence>
<keyword evidence="2" id="KW-0690">Ribosome biogenesis</keyword>
<dbReference type="OrthoDB" id="4096at2759"/>
<evidence type="ECO:0000256" key="1">
    <source>
        <dbReference type="ARBA" id="ARBA00004604"/>
    </source>
</evidence>
<dbReference type="PANTHER" id="PTHR44215:SF1">
    <property type="entry name" value="WD REPEAT-CONTAINING PROTEIN 75"/>
    <property type="match status" value="1"/>
</dbReference>
<dbReference type="Gene3D" id="2.130.10.10">
    <property type="entry name" value="YVTN repeat-like/Quinoprotein amine dehydrogenase"/>
    <property type="match status" value="2"/>
</dbReference>
<sequence length="865" mass="96412">MSLEYQISPPMGGILPNVKPIFSADKKHLFVLFAHELRVYLFSTQRVVARCRLDTKNATDMFLEEKRNRVWVASRTGSLVCINWKSQSIAASVTVPAVLERVYGIKANEEANKITMLGLTSTKFWKKTTDTPKTKTKKNQTKKGDGAQNADLPTLDADGQVILHTGAKNDYHYNVADWGDDYIMSNHVFVADITVDDNKEVSHSFTKLTSTVNEATHSALSLKGEYLALYQLKASSVKLLQFSKPWLELDVHEPLEIETEGNVKKLANGSSIAVSDSGLVAMGFNSGTIEMFYDIFGSPDAELDETPTTKKKRKSKGTRYVRRALRWHGDAVLTLAFSLDDNYLLSGGKERVLVFWQLDSNNTQFLPRLPGPITTITVDPTGELYALNLEGKELIVLSALDLLTRLQVCGSNIGYANTLGYPIKEAKKAARVKGKKMYQPSNFSCMAKIHPTKPNHLYVFTGVRAQIQIYDIAENQEVAKFQVAPAVQLGKVRGELKNKDAEVTFLEFSDDGQWMVTVDEQTNPKLDFLMSSDDVVCTLRFWKWSNKVTSKPGSAEMQGSWQLTTKVVNPHNARVLSLLAHTHNGEPTFNTLCKNGALRVWKHSVSSSHTGSKVSWHVRNMISASPADLPSGSMAYSEDGSVLTVGVGEQLTVYRASNLSFVTELPNFIGSRIRDIYVMRQNLICFSMQRLAVFDLVQSRVMWSVEIWLPLNGHRYVAFDAPRNRFAFAVNVFDTNHTCSARIMFMSPKSPGPLFVQTLEVAASSLEFLPNGDLVVVDTNSNIHVLKETTSEESEESSATKEITQFTLPEYRETRTVHIGDNRDEILIDSHQAALSIESFDNVFDGADSMESMFEKLAIVVAGNE</sequence>
<feature type="region of interest" description="Disordered" evidence="8">
    <location>
        <begin position="129"/>
        <end position="150"/>
    </location>
</feature>
<comment type="subcellular location">
    <subcellularLocation>
        <location evidence="1">Nucleus</location>
        <location evidence="1">Nucleolus</location>
    </subcellularLocation>
</comment>
<keyword evidence="4" id="KW-0853">WD repeat</keyword>
<evidence type="ECO:0000259" key="9">
    <source>
        <dbReference type="Pfam" id="PF23769"/>
    </source>
</evidence>
<dbReference type="GO" id="GO:0032040">
    <property type="term" value="C:small-subunit processome"/>
    <property type="evidence" value="ECO:0007669"/>
    <property type="project" value="InterPro"/>
</dbReference>
<evidence type="ECO:0000256" key="4">
    <source>
        <dbReference type="ARBA" id="ARBA00022574"/>
    </source>
</evidence>
<name>A0A371CCG9_YARLL</name>
<keyword evidence="5" id="KW-0677">Repeat</keyword>
<dbReference type="InterPro" id="IPR057644">
    <property type="entry name" value="Beta-prop_WDR75_2nd"/>
</dbReference>
<dbReference type="InterPro" id="IPR036322">
    <property type="entry name" value="WD40_repeat_dom_sf"/>
</dbReference>
<keyword evidence="3" id="KW-0698">rRNA processing</keyword>
<dbReference type="Pfam" id="PF23769">
    <property type="entry name" value="Beta-prop_WDR75_2nd"/>
    <property type="match status" value="1"/>
</dbReference>
<dbReference type="GO" id="GO:2000234">
    <property type="term" value="P:positive regulation of rRNA processing"/>
    <property type="evidence" value="ECO:0007669"/>
    <property type="project" value="TreeGrafter"/>
</dbReference>
<keyword evidence="6" id="KW-0804">Transcription</keyword>
<evidence type="ECO:0000313" key="11">
    <source>
        <dbReference type="Proteomes" id="UP000256601"/>
    </source>
</evidence>
<evidence type="ECO:0000256" key="2">
    <source>
        <dbReference type="ARBA" id="ARBA00022517"/>
    </source>
</evidence>
<dbReference type="EMBL" id="KZ857327">
    <property type="protein sequence ID" value="RDW27946.1"/>
    <property type="molecule type" value="Genomic_DNA"/>
</dbReference>
<evidence type="ECO:0000256" key="8">
    <source>
        <dbReference type="SAM" id="MobiDB-lite"/>
    </source>
</evidence>
<dbReference type="GO" id="GO:0006364">
    <property type="term" value="P:rRNA processing"/>
    <property type="evidence" value="ECO:0007669"/>
    <property type="project" value="UniProtKB-KW"/>
</dbReference>
<dbReference type="InterPro" id="IPR053826">
    <property type="entry name" value="WDR75"/>
</dbReference>
<feature type="domain" description="WD repeat-containing protein 75 second beta-propeller" evidence="9">
    <location>
        <begin position="460"/>
        <end position="707"/>
    </location>
</feature>
<dbReference type="GO" id="GO:0003723">
    <property type="term" value="F:RNA binding"/>
    <property type="evidence" value="ECO:0007669"/>
    <property type="project" value="InterPro"/>
</dbReference>
<dbReference type="VEuPathDB" id="FungiDB:YALI1_B06745g"/>
<evidence type="ECO:0000256" key="5">
    <source>
        <dbReference type="ARBA" id="ARBA00022737"/>
    </source>
</evidence>
<organism evidence="10 11">
    <name type="scientific">Yarrowia lipolytica</name>
    <name type="common">Candida lipolytica</name>
    <dbReference type="NCBI Taxonomy" id="4952"/>
    <lineage>
        <taxon>Eukaryota</taxon>
        <taxon>Fungi</taxon>
        <taxon>Dikarya</taxon>
        <taxon>Ascomycota</taxon>
        <taxon>Saccharomycotina</taxon>
        <taxon>Dipodascomycetes</taxon>
        <taxon>Dipodascales</taxon>
        <taxon>Dipodascales incertae sedis</taxon>
        <taxon>Yarrowia</taxon>
    </lineage>
</organism>
<evidence type="ECO:0000256" key="7">
    <source>
        <dbReference type="ARBA" id="ARBA00023242"/>
    </source>
</evidence>
<dbReference type="GO" id="GO:0045943">
    <property type="term" value="P:positive regulation of transcription by RNA polymerase I"/>
    <property type="evidence" value="ECO:0007669"/>
    <property type="project" value="InterPro"/>
</dbReference>
<reference evidence="10 11" key="1">
    <citation type="submission" date="2018-07" db="EMBL/GenBank/DDBJ databases">
        <title>Draft Genome Assemblies for Five Robust Yarrowia lipolytica Strains Exhibiting High Lipid Production and Pentose Sugar Utilization and Sugar Alcohol Secretion from Undetoxified Lignocellulosic Biomass Hydrolysates.</title>
        <authorList>
            <consortium name="DOE Joint Genome Institute"/>
            <person name="Walker C."/>
            <person name="Ryu S."/>
            <person name="Na H."/>
            <person name="Zane M."/>
            <person name="LaButti K."/>
            <person name="Lipzen A."/>
            <person name="Haridas S."/>
            <person name="Barry K."/>
            <person name="Grigoriev I.V."/>
            <person name="Quarterman J."/>
            <person name="Slininger P."/>
            <person name="Dien B."/>
            <person name="Trinh C.T."/>
        </authorList>
    </citation>
    <scope>NUCLEOTIDE SEQUENCE [LARGE SCALE GENOMIC DNA]</scope>
    <source>
        <strain evidence="10 11">YB392</strain>
    </source>
</reference>
<dbReference type="InterPro" id="IPR015943">
    <property type="entry name" value="WD40/YVTN_repeat-like_dom_sf"/>
</dbReference>
<evidence type="ECO:0000256" key="6">
    <source>
        <dbReference type="ARBA" id="ARBA00023163"/>
    </source>
</evidence>
<dbReference type="AlphaFoldDB" id="A0A371CCG9"/>
<dbReference type="SUPFAM" id="SSF50978">
    <property type="entry name" value="WD40 repeat-like"/>
    <property type="match status" value="2"/>
</dbReference>
<dbReference type="InterPro" id="IPR001680">
    <property type="entry name" value="WD40_rpt"/>
</dbReference>
<accession>A0A371CCG9</accession>
<dbReference type="PANTHER" id="PTHR44215">
    <property type="entry name" value="WD REPEAT-CONTAINING PROTEIN 75"/>
    <property type="match status" value="1"/>
</dbReference>
<dbReference type="Proteomes" id="UP000256601">
    <property type="component" value="Unassembled WGS sequence"/>
</dbReference>
<gene>
    <name evidence="10" type="ORF">B0I71DRAFT_128354</name>
</gene>
<proteinExistence type="predicted"/>
<keyword evidence="7" id="KW-0539">Nucleus</keyword>
<dbReference type="VEuPathDB" id="FungiDB:YALI0_B04862g"/>
<dbReference type="Pfam" id="PF23869">
    <property type="entry name" value="Beta-prop_WDR75_1st"/>
    <property type="match status" value="1"/>
</dbReference>
<dbReference type="PROSITE" id="PS50082">
    <property type="entry name" value="WD_REPEATS_2"/>
    <property type="match status" value="1"/>
</dbReference>
<dbReference type="PROSITE" id="PS50294">
    <property type="entry name" value="WD_REPEATS_REGION"/>
    <property type="match status" value="1"/>
</dbReference>
<protein>
    <submittedName>
        <fullName evidence="10">WD40-repeat-containing domain protein</fullName>
    </submittedName>
</protein>